<dbReference type="HOGENOM" id="CLU_148614_0_0_10"/>
<evidence type="ECO:0008006" key="3">
    <source>
        <dbReference type="Google" id="ProtNLM"/>
    </source>
</evidence>
<dbReference type="KEGG" id="mtt:Ftrac_1943"/>
<accession>E4TT98</accession>
<dbReference type="AlphaFoldDB" id="E4TT98"/>
<protein>
    <recommendedName>
        <fullName evidence="3">DUF2116 family Zn-ribbon domain-containing protein</fullName>
    </recommendedName>
</protein>
<dbReference type="eggNOG" id="COG4068">
    <property type="taxonomic scope" value="Bacteria"/>
</dbReference>
<dbReference type="STRING" id="643867.Ftrac_1943"/>
<reference evidence="1 2" key="1">
    <citation type="journal article" date="2011" name="Stand. Genomic Sci.">
        <title>Complete genome sequence of Marivirga tractuosa type strain (H-43).</title>
        <authorList>
            <person name="Pagani I."/>
            <person name="Chertkov O."/>
            <person name="Lapidus A."/>
            <person name="Lucas S."/>
            <person name="Del Rio T.G."/>
            <person name="Tice H."/>
            <person name="Copeland A."/>
            <person name="Cheng J.F."/>
            <person name="Nolan M."/>
            <person name="Saunders E."/>
            <person name="Pitluck S."/>
            <person name="Held B."/>
            <person name="Goodwin L."/>
            <person name="Liolios K."/>
            <person name="Ovchinikova G."/>
            <person name="Ivanova N."/>
            <person name="Mavromatis K."/>
            <person name="Pati A."/>
            <person name="Chen A."/>
            <person name="Palaniappan K."/>
            <person name="Land M."/>
            <person name="Hauser L."/>
            <person name="Jeffries C.D."/>
            <person name="Detter J.C."/>
            <person name="Han C."/>
            <person name="Tapia R."/>
            <person name="Ngatchou-Djao O.D."/>
            <person name="Rohde M."/>
            <person name="Goker M."/>
            <person name="Spring S."/>
            <person name="Sikorski J."/>
            <person name="Woyke T."/>
            <person name="Bristow J."/>
            <person name="Eisen J.A."/>
            <person name="Markowitz V."/>
            <person name="Hugenholtz P."/>
            <person name="Klenk H.P."/>
            <person name="Kyrpides N.C."/>
        </authorList>
    </citation>
    <scope>NUCLEOTIDE SEQUENCE [LARGE SCALE GENOMIC DNA]</scope>
    <source>
        <strain evidence="2">ATCC 23168 / DSM 4126 / NBRC 15989 / NCIMB 1408 / VKM B-1430 / H-43</strain>
    </source>
</reference>
<evidence type="ECO:0000313" key="1">
    <source>
        <dbReference type="EMBL" id="ADR21928.1"/>
    </source>
</evidence>
<dbReference type="OrthoDB" id="5187906at2"/>
<keyword evidence="2" id="KW-1185">Reference proteome</keyword>
<dbReference type="Proteomes" id="UP000008720">
    <property type="component" value="Chromosome"/>
</dbReference>
<gene>
    <name evidence="1" type="ordered locus">Ftrac_1943</name>
</gene>
<dbReference type="RefSeq" id="WP_013454071.1">
    <property type="nucleotide sequence ID" value="NC_014759.1"/>
</dbReference>
<proteinExistence type="predicted"/>
<evidence type="ECO:0000313" key="2">
    <source>
        <dbReference type="Proteomes" id="UP000008720"/>
    </source>
</evidence>
<organism evidence="1 2">
    <name type="scientific">Marivirga tractuosa (strain ATCC 23168 / DSM 4126 / NBRC 15989 / NCIMB 1408 / VKM B-1430 / H-43)</name>
    <name type="common">Microscilla tractuosa</name>
    <name type="synonym">Flexibacter tractuosus</name>
    <dbReference type="NCBI Taxonomy" id="643867"/>
    <lineage>
        <taxon>Bacteria</taxon>
        <taxon>Pseudomonadati</taxon>
        <taxon>Bacteroidota</taxon>
        <taxon>Cytophagia</taxon>
        <taxon>Cytophagales</taxon>
        <taxon>Marivirgaceae</taxon>
        <taxon>Marivirga</taxon>
    </lineage>
</organism>
<dbReference type="EMBL" id="CP002349">
    <property type="protein sequence ID" value="ADR21928.1"/>
    <property type="molecule type" value="Genomic_DNA"/>
</dbReference>
<name>E4TT98_MARTH</name>
<sequence length="129" mass="15575">MTTTLNCKYCNEPLSGRADKIFCDPYCKSAFQYLKRKEKPKSLFEKVDKQLKLNRKILKQHNKIGVTTVREESLLDEGFNPKYFTNYWKNEKGDVYLFCYEYGFLRKFDKRKKLHRFVLVQWQAYMNSA</sequence>